<dbReference type="Proteomes" id="UP001470230">
    <property type="component" value="Unassembled WGS sequence"/>
</dbReference>
<dbReference type="EMBL" id="JAPFFF010000053">
    <property type="protein sequence ID" value="KAK8838971.1"/>
    <property type="molecule type" value="Genomic_DNA"/>
</dbReference>
<gene>
    <name evidence="1" type="ORF">M9Y10_032431</name>
</gene>
<keyword evidence="2" id="KW-1185">Reference proteome</keyword>
<sequence length="110" mass="12790">MISNKLISQLTKKEILQLPGFAGLNKILLPNLKNTLRAHLMKTKIFKRGVRVNDYLNYCKQQKLDSIKVETSPKQVIQSKRNSSNSNHKLNVTNINEKIKPYKDYIDEYT</sequence>
<comment type="caution">
    <text evidence="1">The sequence shown here is derived from an EMBL/GenBank/DDBJ whole genome shotgun (WGS) entry which is preliminary data.</text>
</comment>
<evidence type="ECO:0000313" key="2">
    <source>
        <dbReference type="Proteomes" id="UP001470230"/>
    </source>
</evidence>
<evidence type="ECO:0000313" key="1">
    <source>
        <dbReference type="EMBL" id="KAK8838971.1"/>
    </source>
</evidence>
<proteinExistence type="predicted"/>
<name>A0ABR2GZC4_9EUKA</name>
<accession>A0ABR2GZC4</accession>
<protein>
    <submittedName>
        <fullName evidence="1">Uncharacterized protein</fullName>
    </submittedName>
</protein>
<organism evidence="1 2">
    <name type="scientific">Tritrichomonas musculus</name>
    <dbReference type="NCBI Taxonomy" id="1915356"/>
    <lineage>
        <taxon>Eukaryota</taxon>
        <taxon>Metamonada</taxon>
        <taxon>Parabasalia</taxon>
        <taxon>Tritrichomonadida</taxon>
        <taxon>Tritrichomonadidae</taxon>
        <taxon>Tritrichomonas</taxon>
    </lineage>
</organism>
<reference evidence="1 2" key="1">
    <citation type="submission" date="2024-04" db="EMBL/GenBank/DDBJ databases">
        <title>Tritrichomonas musculus Genome.</title>
        <authorList>
            <person name="Alves-Ferreira E."/>
            <person name="Grigg M."/>
            <person name="Lorenzi H."/>
            <person name="Galac M."/>
        </authorList>
    </citation>
    <scope>NUCLEOTIDE SEQUENCE [LARGE SCALE GENOMIC DNA]</scope>
    <source>
        <strain evidence="1 2">EAF2021</strain>
    </source>
</reference>